<dbReference type="InterPro" id="IPR018050">
    <property type="entry name" value="Pmannose_isomerase-type1_CS"/>
</dbReference>
<evidence type="ECO:0000256" key="8">
    <source>
        <dbReference type="ARBA" id="ARBA00029741"/>
    </source>
</evidence>
<feature type="binding site" evidence="11">
    <location>
        <position position="258"/>
    </location>
    <ligand>
        <name>Zn(2+)</name>
        <dbReference type="ChEBI" id="CHEBI:29105"/>
    </ligand>
</feature>
<evidence type="ECO:0000259" key="14">
    <source>
        <dbReference type="Pfam" id="PF20512"/>
    </source>
</evidence>
<dbReference type="PROSITE" id="PS00965">
    <property type="entry name" value="PMI_I_1"/>
    <property type="match status" value="1"/>
</dbReference>
<dbReference type="AlphaFoldDB" id="A0AA38IRH8"/>
<dbReference type="SUPFAM" id="SSF51182">
    <property type="entry name" value="RmlC-like cupins"/>
    <property type="match status" value="1"/>
</dbReference>
<feature type="active site" evidence="10">
    <location>
        <position position="277"/>
    </location>
</feature>
<dbReference type="Gene3D" id="1.10.441.10">
    <property type="entry name" value="Phosphomannose Isomerase, domain 2"/>
    <property type="match status" value="1"/>
</dbReference>
<keyword evidence="7" id="KW-0413">Isomerase</keyword>
<evidence type="ECO:0000256" key="7">
    <source>
        <dbReference type="ARBA" id="ARBA00023235"/>
    </source>
</evidence>
<evidence type="ECO:0000256" key="1">
    <source>
        <dbReference type="ARBA" id="ARBA00000757"/>
    </source>
</evidence>
<dbReference type="PANTHER" id="PTHR10309:SF0">
    <property type="entry name" value="MANNOSE-6-PHOSPHATE ISOMERASE"/>
    <property type="match status" value="1"/>
</dbReference>
<name>A0AA38IRH8_9CUCU</name>
<comment type="pathway">
    <text evidence="2 12">Nucleotide-sugar biosynthesis; GDP-alpha-D-mannose biosynthesis; alpha-D-mannose 1-phosphate from D-fructose 6-phosphate: step 1/2.</text>
</comment>
<dbReference type="InterPro" id="IPR016305">
    <property type="entry name" value="Mannose-6-P_Isomerase"/>
</dbReference>
<dbReference type="NCBIfam" id="TIGR00218">
    <property type="entry name" value="manA"/>
    <property type="match status" value="1"/>
</dbReference>
<evidence type="ECO:0000256" key="12">
    <source>
        <dbReference type="RuleBase" id="RU004248"/>
    </source>
</evidence>
<keyword evidence="6 11" id="KW-0862">Zinc</keyword>
<dbReference type="CDD" id="cd07011">
    <property type="entry name" value="cupin_PMI_type_I_N"/>
    <property type="match status" value="1"/>
</dbReference>
<evidence type="ECO:0000256" key="11">
    <source>
        <dbReference type="PIRSR" id="PIRSR001480-2"/>
    </source>
</evidence>
<keyword evidence="16" id="KW-1185">Reference proteome</keyword>
<evidence type="ECO:0000313" key="16">
    <source>
        <dbReference type="Proteomes" id="UP001168821"/>
    </source>
</evidence>
<dbReference type="PANTHER" id="PTHR10309">
    <property type="entry name" value="MANNOSE-6-PHOSPHATE ISOMERASE"/>
    <property type="match status" value="1"/>
</dbReference>
<dbReference type="PRINTS" id="PR00714">
    <property type="entry name" value="MAN6PISMRASE"/>
</dbReference>
<dbReference type="GO" id="GO:0009298">
    <property type="term" value="P:GDP-mannose biosynthetic process"/>
    <property type="evidence" value="ECO:0007669"/>
    <property type="project" value="InterPro"/>
</dbReference>
<dbReference type="GO" id="GO:0005975">
    <property type="term" value="P:carbohydrate metabolic process"/>
    <property type="evidence" value="ECO:0007669"/>
    <property type="project" value="InterPro"/>
</dbReference>
<comment type="caution">
    <text evidence="15">The sequence shown here is derived from an EMBL/GenBank/DDBJ whole genome shotgun (WGS) entry which is preliminary data.</text>
</comment>
<feature type="domain" description="Phosphomannose isomerase type I helical insertion" evidence="14">
    <location>
        <begin position="173"/>
        <end position="239"/>
    </location>
</feature>
<evidence type="ECO:0000256" key="6">
    <source>
        <dbReference type="ARBA" id="ARBA00022833"/>
    </source>
</evidence>
<evidence type="ECO:0000256" key="3">
    <source>
        <dbReference type="ARBA" id="ARBA00010772"/>
    </source>
</evidence>
<dbReference type="Gene3D" id="2.60.120.10">
    <property type="entry name" value="Jelly Rolls"/>
    <property type="match status" value="2"/>
</dbReference>
<evidence type="ECO:0000256" key="4">
    <source>
        <dbReference type="ARBA" id="ARBA00011956"/>
    </source>
</evidence>
<evidence type="ECO:0000256" key="9">
    <source>
        <dbReference type="ARBA" id="ARBA00030762"/>
    </source>
</evidence>
<dbReference type="Pfam" id="PF20511">
    <property type="entry name" value="PMI_typeI_cat"/>
    <property type="match status" value="1"/>
</dbReference>
<organism evidence="15 16">
    <name type="scientific">Zophobas morio</name>
    <dbReference type="NCBI Taxonomy" id="2755281"/>
    <lineage>
        <taxon>Eukaryota</taxon>
        <taxon>Metazoa</taxon>
        <taxon>Ecdysozoa</taxon>
        <taxon>Arthropoda</taxon>
        <taxon>Hexapoda</taxon>
        <taxon>Insecta</taxon>
        <taxon>Pterygota</taxon>
        <taxon>Neoptera</taxon>
        <taxon>Endopterygota</taxon>
        <taxon>Coleoptera</taxon>
        <taxon>Polyphaga</taxon>
        <taxon>Cucujiformia</taxon>
        <taxon>Tenebrionidae</taxon>
        <taxon>Zophobas</taxon>
    </lineage>
</organism>
<evidence type="ECO:0000259" key="13">
    <source>
        <dbReference type="Pfam" id="PF20511"/>
    </source>
</evidence>
<dbReference type="Pfam" id="PF20512">
    <property type="entry name" value="PMI_typeI_hel"/>
    <property type="match status" value="1"/>
</dbReference>
<comment type="cofactor">
    <cofactor evidence="11">
        <name>Zn(2+)</name>
        <dbReference type="ChEBI" id="CHEBI:29105"/>
    </cofactor>
    <text evidence="11">Binds 1 zinc ion per subunit.</text>
</comment>
<keyword evidence="5 11" id="KW-0479">Metal-binding</keyword>
<evidence type="ECO:0000256" key="2">
    <source>
        <dbReference type="ARBA" id="ARBA00004666"/>
    </source>
</evidence>
<reference evidence="15" key="1">
    <citation type="journal article" date="2023" name="G3 (Bethesda)">
        <title>Whole genome assemblies of Zophobas morio and Tenebrio molitor.</title>
        <authorList>
            <person name="Kaur S."/>
            <person name="Stinson S.A."/>
            <person name="diCenzo G.C."/>
        </authorList>
    </citation>
    <scope>NUCLEOTIDE SEQUENCE</scope>
    <source>
        <strain evidence="15">QUZm001</strain>
    </source>
</reference>
<dbReference type="EC" id="5.3.1.8" evidence="4"/>
<comment type="similarity">
    <text evidence="3">Belongs to the mannose-6-phosphate isomerase type 1 family.</text>
</comment>
<evidence type="ECO:0000256" key="5">
    <source>
        <dbReference type="ARBA" id="ARBA00022723"/>
    </source>
</evidence>
<evidence type="ECO:0000313" key="15">
    <source>
        <dbReference type="EMBL" id="KAJ3658124.1"/>
    </source>
</evidence>
<dbReference type="InterPro" id="IPR046458">
    <property type="entry name" value="PMI_typeI_hel"/>
</dbReference>
<dbReference type="GO" id="GO:0008270">
    <property type="term" value="F:zinc ion binding"/>
    <property type="evidence" value="ECO:0007669"/>
    <property type="project" value="InterPro"/>
</dbReference>
<feature type="binding site" evidence="11">
    <location>
        <position position="102"/>
    </location>
    <ligand>
        <name>Zn(2+)</name>
        <dbReference type="ChEBI" id="CHEBI:29105"/>
    </ligand>
</feature>
<feature type="binding site" evidence="11">
    <location>
        <position position="129"/>
    </location>
    <ligand>
        <name>Zn(2+)</name>
        <dbReference type="ChEBI" id="CHEBI:29105"/>
    </ligand>
</feature>
<dbReference type="PROSITE" id="PS00966">
    <property type="entry name" value="PMI_I_2"/>
    <property type="match status" value="1"/>
</dbReference>
<dbReference type="PIRSF" id="PIRSF001480">
    <property type="entry name" value="Mannose-6-phosphate_isomerase"/>
    <property type="match status" value="1"/>
</dbReference>
<dbReference type="InterPro" id="IPR014710">
    <property type="entry name" value="RmlC-like_jellyroll"/>
</dbReference>
<protein>
    <recommendedName>
        <fullName evidence="4">mannose-6-phosphate isomerase</fullName>
        <ecNumber evidence="4">5.3.1.8</ecNumber>
    </recommendedName>
    <alternativeName>
        <fullName evidence="8">Phosphohexomutase</fullName>
    </alternativeName>
    <alternativeName>
        <fullName evidence="9">Phosphomannose isomerase</fullName>
    </alternativeName>
</protein>
<dbReference type="InterPro" id="IPR011051">
    <property type="entry name" value="RmlC_Cupin_sf"/>
</dbReference>
<dbReference type="EMBL" id="JALNTZ010000003">
    <property type="protein sequence ID" value="KAJ3658124.1"/>
    <property type="molecule type" value="Genomic_DNA"/>
</dbReference>
<sequence length="396" mass="44749">MELDYKIQTYAWGKKGADSLVATLHANVNKNFKIENNESYAELWLGTHVNGPSVIKGSDELLSDFLNKHPECIGSNHVRKMFGTELPFLFKVLSIDKALSVQVHPSKKHAEELHKKQPDIYKDPNHKPELAIALTPFEALCGFRPLPDVVYYLKHIPELRAVTGNIAEKHKTNGIQMVKDAFKAVLEAPKNVIEEQLVLLLRRFKTLDKKEREFQYADVIRALYSQYPNDVGCFMVYFLNYIKLKPFEAIYLGANLPHAYLYGDCVECMACSDNVVRAGLTPKYIDVKTLCAMVNYHGDKAENMIFTPEQEDKECQIFKPPVPDFAIVQIKVPKSLKTYSTKKRTTGSTLLVISGEAKSRDMPLVAGTALFVPANDEFIITEIAEDLLMYQGLANI</sequence>
<comment type="catalytic activity">
    <reaction evidence="1">
        <text>D-mannose 6-phosphate = D-fructose 6-phosphate</text>
        <dbReference type="Rhea" id="RHEA:12356"/>
        <dbReference type="ChEBI" id="CHEBI:58735"/>
        <dbReference type="ChEBI" id="CHEBI:61527"/>
        <dbReference type="EC" id="5.3.1.8"/>
    </reaction>
</comment>
<gene>
    <name evidence="15" type="ORF">Zmor_009882</name>
</gene>
<accession>A0AA38IRH8</accession>
<evidence type="ECO:0000256" key="10">
    <source>
        <dbReference type="PIRSR" id="PIRSR001480-1"/>
    </source>
</evidence>
<dbReference type="InterPro" id="IPR046457">
    <property type="entry name" value="PMI_typeI_cat"/>
</dbReference>
<feature type="binding site" evidence="11">
    <location>
        <position position="104"/>
    </location>
    <ligand>
        <name>Zn(2+)</name>
        <dbReference type="ChEBI" id="CHEBI:29105"/>
    </ligand>
</feature>
<dbReference type="Proteomes" id="UP001168821">
    <property type="component" value="Unassembled WGS sequence"/>
</dbReference>
<feature type="domain" description="Phosphomannose isomerase type I catalytic" evidence="13">
    <location>
        <begin position="2"/>
        <end position="146"/>
    </location>
</feature>
<proteinExistence type="inferred from homology"/>
<dbReference type="GO" id="GO:0005829">
    <property type="term" value="C:cytosol"/>
    <property type="evidence" value="ECO:0007669"/>
    <property type="project" value="TreeGrafter"/>
</dbReference>
<dbReference type="GO" id="GO:0004476">
    <property type="term" value="F:mannose-6-phosphate isomerase activity"/>
    <property type="evidence" value="ECO:0007669"/>
    <property type="project" value="UniProtKB-EC"/>
</dbReference>
<dbReference type="InterPro" id="IPR001250">
    <property type="entry name" value="Man6P_Isoase-1"/>
</dbReference>